<evidence type="ECO:0000256" key="7">
    <source>
        <dbReference type="SAM" id="Phobius"/>
    </source>
</evidence>
<dbReference type="InterPro" id="IPR008253">
    <property type="entry name" value="Marvel"/>
</dbReference>
<gene>
    <name evidence="9" type="ORF">KOW79_008774</name>
</gene>
<keyword evidence="3 7" id="KW-1133">Transmembrane helix</keyword>
<organism evidence="9 10">
    <name type="scientific">Hemibagrus wyckioides</name>
    <dbReference type="NCBI Taxonomy" id="337641"/>
    <lineage>
        <taxon>Eukaryota</taxon>
        <taxon>Metazoa</taxon>
        <taxon>Chordata</taxon>
        <taxon>Craniata</taxon>
        <taxon>Vertebrata</taxon>
        <taxon>Euteleostomi</taxon>
        <taxon>Actinopterygii</taxon>
        <taxon>Neopterygii</taxon>
        <taxon>Teleostei</taxon>
        <taxon>Ostariophysi</taxon>
        <taxon>Siluriformes</taxon>
        <taxon>Bagridae</taxon>
        <taxon>Hemibagrus</taxon>
    </lineage>
</organism>
<comment type="subcellular location">
    <subcellularLocation>
        <location evidence="1">Membrane</location>
        <topology evidence="1">Multi-pass membrane protein</topology>
    </subcellularLocation>
</comment>
<evidence type="ECO:0000313" key="10">
    <source>
        <dbReference type="Proteomes" id="UP000824219"/>
    </source>
</evidence>
<feature type="transmembrane region" description="Helical" evidence="7">
    <location>
        <begin position="246"/>
        <end position="271"/>
    </location>
</feature>
<evidence type="ECO:0000256" key="6">
    <source>
        <dbReference type="SAM" id="MobiDB-lite"/>
    </source>
</evidence>
<evidence type="ECO:0000259" key="8">
    <source>
        <dbReference type="PROSITE" id="PS51225"/>
    </source>
</evidence>
<evidence type="ECO:0000256" key="4">
    <source>
        <dbReference type="ARBA" id="ARBA00023136"/>
    </source>
</evidence>
<feature type="transmembrane region" description="Helical" evidence="7">
    <location>
        <begin position="283"/>
        <end position="302"/>
    </location>
</feature>
<keyword evidence="4 5" id="KW-0472">Membrane</keyword>
<feature type="region of interest" description="Disordered" evidence="6">
    <location>
        <begin position="89"/>
        <end position="144"/>
    </location>
</feature>
<feature type="transmembrane region" description="Helical" evidence="7">
    <location>
        <begin position="337"/>
        <end position="361"/>
    </location>
</feature>
<dbReference type="OrthoDB" id="8844724at2759"/>
<keyword evidence="2 5" id="KW-0812">Transmembrane</keyword>
<evidence type="ECO:0000256" key="2">
    <source>
        <dbReference type="ARBA" id="ARBA00022692"/>
    </source>
</evidence>
<sequence length="378" mass="43239">MTSMVPDGRFVERCYSGPCATKLPQHITLLPPPSPPSLSRLSTTLSLLQVAHARFPCGWEGLAREGKRRGRVVSSLVCVGAMPERHCKTRNQNYPESERRDRDREYSRDRNKEYRRDRDREYRRDRGTESYMEDRSTDYGYEDRTRNYREQEVFTPYESAKEEPVYNLKYIPTSRGLCQAAQFVVNLLIVICAGVPYSNKGRYQDIANLGGLYYYYYGGAQAFTPQEVTKVNELDDLFYNLKLPPYIYSMACGGALMVYALIMLALGVFRVTYHFPVVLLPEAVLDALISLGYIPAVAFYFIKVKETYSNPICKQREEMYMTKGYKGYECGLSGTDVAVGFFGVAGAIVFMLSAVFAVRAFRAVRRMKQQREAENNGF</sequence>
<reference evidence="9 10" key="1">
    <citation type="submission" date="2021-06" db="EMBL/GenBank/DDBJ databases">
        <title>Chromosome-level genome assembly of the red-tail catfish (Hemibagrus wyckioides).</title>
        <authorList>
            <person name="Shao F."/>
        </authorList>
    </citation>
    <scope>NUCLEOTIDE SEQUENCE [LARGE SCALE GENOMIC DNA]</scope>
    <source>
        <strain evidence="9">EC202008001</strain>
        <tissue evidence="9">Blood</tissue>
    </source>
</reference>
<dbReference type="EMBL" id="JAHKSW010000010">
    <property type="protein sequence ID" value="KAG7327168.1"/>
    <property type="molecule type" value="Genomic_DNA"/>
</dbReference>
<keyword evidence="10" id="KW-1185">Reference proteome</keyword>
<dbReference type="InterPro" id="IPR053077">
    <property type="entry name" value="MARVEL_domain_protein_3"/>
</dbReference>
<feature type="compositionally biased region" description="Basic and acidic residues" evidence="6">
    <location>
        <begin position="96"/>
        <end position="144"/>
    </location>
</feature>
<comment type="caution">
    <text evidence="9">The sequence shown here is derived from an EMBL/GenBank/DDBJ whole genome shotgun (WGS) entry which is preliminary data.</text>
</comment>
<protein>
    <recommendedName>
        <fullName evidence="8">MARVEL domain-containing protein</fullName>
    </recommendedName>
</protein>
<accession>A0A9D3SPT0</accession>
<dbReference type="AlphaFoldDB" id="A0A9D3SPT0"/>
<dbReference type="PROSITE" id="PS51225">
    <property type="entry name" value="MARVEL"/>
    <property type="match status" value="1"/>
</dbReference>
<evidence type="ECO:0000256" key="1">
    <source>
        <dbReference type="ARBA" id="ARBA00004141"/>
    </source>
</evidence>
<proteinExistence type="predicted"/>
<name>A0A9D3SPT0_9TELE</name>
<feature type="domain" description="MARVEL" evidence="8">
    <location>
        <begin position="170"/>
        <end position="362"/>
    </location>
</feature>
<dbReference type="PANTHER" id="PTHR34609">
    <property type="entry name" value="GEO08273P1-RELATED"/>
    <property type="match status" value="1"/>
</dbReference>
<evidence type="ECO:0000313" key="9">
    <source>
        <dbReference type="EMBL" id="KAG7327168.1"/>
    </source>
</evidence>
<evidence type="ECO:0000256" key="5">
    <source>
        <dbReference type="PROSITE-ProRule" id="PRU00581"/>
    </source>
</evidence>
<dbReference type="Proteomes" id="UP000824219">
    <property type="component" value="Linkage Group LG10"/>
</dbReference>
<evidence type="ECO:0000256" key="3">
    <source>
        <dbReference type="ARBA" id="ARBA00022989"/>
    </source>
</evidence>
<dbReference type="PANTHER" id="PTHR34609:SF17">
    <property type="entry name" value="GEO08273P1-RELATED"/>
    <property type="match status" value="1"/>
</dbReference>
<dbReference type="GO" id="GO:0016020">
    <property type="term" value="C:membrane"/>
    <property type="evidence" value="ECO:0007669"/>
    <property type="project" value="UniProtKB-SubCell"/>
</dbReference>